<dbReference type="PANTHER" id="PTHR12828">
    <property type="entry name" value="PROTEASOME MATURATION PROTEIN UMP1"/>
    <property type="match status" value="1"/>
</dbReference>
<keyword evidence="4" id="KW-1185">Reference proteome</keyword>
<dbReference type="Pfam" id="PF05348">
    <property type="entry name" value="UMP1"/>
    <property type="match status" value="1"/>
</dbReference>
<sequence>MAFRDSHLLVFVDRVDLTPDPTADRADPGAHMVEKLKPSTNSQNPEKEVTQHGTFPRALILHYAHPRRQGLQNWSEILRRDLSEGRPFYSPAKESQRRDPSEASSPSPSPPEHPSELPDRRIYRTHPLRGRCHQHFTNRDTATALWGPPSCRPRDQARRGLESQPNDRIPVIEFPASGLFESHDLLPQDFPCVKNELLPGYPLEWPEKTFQPNQDKMNFSTLRNIQRPFVPLKLQMEFEAAQAQHLPVPPSSNLSPDIMRGNNQMTGFEDMEVQIQEDILNDLSQSELLEEPHLMVGDKLGRL</sequence>
<feature type="compositionally biased region" description="Basic residues" evidence="3">
    <location>
        <begin position="123"/>
        <end position="136"/>
    </location>
</feature>
<dbReference type="AlphaFoldDB" id="A0A6P3G4P6"/>
<evidence type="ECO:0000256" key="2">
    <source>
        <dbReference type="ARBA" id="ARBA00043974"/>
    </source>
</evidence>
<evidence type="ECO:0000313" key="4">
    <source>
        <dbReference type="Proteomes" id="UP000515208"/>
    </source>
</evidence>
<protein>
    <submittedName>
        <fullName evidence="5">LOW QUALITY PROTEIN: uncharacterized protein LOC104979890</fullName>
    </submittedName>
</protein>
<feature type="compositionally biased region" description="Basic and acidic residues" evidence="3">
    <location>
        <begin position="152"/>
        <end position="161"/>
    </location>
</feature>
<feature type="compositionally biased region" description="Basic and acidic residues" evidence="3">
    <location>
        <begin position="113"/>
        <end position="122"/>
    </location>
</feature>
<dbReference type="RefSeq" id="XP_010826743.1">
    <property type="nucleotide sequence ID" value="XM_010828441.1"/>
</dbReference>
<dbReference type="KEGG" id="bbis:104979890"/>
<dbReference type="GO" id="GO:0005737">
    <property type="term" value="C:cytoplasm"/>
    <property type="evidence" value="ECO:0007669"/>
    <property type="project" value="TreeGrafter"/>
</dbReference>
<keyword evidence="1" id="KW-0143">Chaperone</keyword>
<dbReference type="InterPro" id="IPR008012">
    <property type="entry name" value="Ump1"/>
</dbReference>
<comment type="similarity">
    <text evidence="2">Belongs to the POMP/UMP1 family.</text>
</comment>
<accession>A0A6P3G4P6</accession>
<organism evidence="4 5">
    <name type="scientific">Bison bison bison</name>
    <name type="common">North American plains bison</name>
    <dbReference type="NCBI Taxonomy" id="43346"/>
    <lineage>
        <taxon>Eukaryota</taxon>
        <taxon>Metazoa</taxon>
        <taxon>Chordata</taxon>
        <taxon>Craniata</taxon>
        <taxon>Vertebrata</taxon>
        <taxon>Euteleostomi</taxon>
        <taxon>Mammalia</taxon>
        <taxon>Eutheria</taxon>
        <taxon>Laurasiatheria</taxon>
        <taxon>Artiodactyla</taxon>
        <taxon>Ruminantia</taxon>
        <taxon>Pecora</taxon>
        <taxon>Bovidae</taxon>
        <taxon>Bovinae</taxon>
        <taxon>Bison</taxon>
    </lineage>
</organism>
<reference evidence="5" key="1">
    <citation type="submission" date="2025-08" db="UniProtKB">
        <authorList>
            <consortium name="RefSeq"/>
        </authorList>
    </citation>
    <scope>IDENTIFICATION</scope>
    <source>
        <tissue evidence="5">Blood</tissue>
    </source>
</reference>
<dbReference type="GO" id="GO:0043248">
    <property type="term" value="P:proteasome assembly"/>
    <property type="evidence" value="ECO:0007669"/>
    <property type="project" value="InterPro"/>
</dbReference>
<dbReference type="PANTHER" id="PTHR12828:SF3">
    <property type="entry name" value="PROTEASOME MATURATION PROTEIN"/>
    <property type="match status" value="1"/>
</dbReference>
<proteinExistence type="inferred from homology"/>
<feature type="region of interest" description="Disordered" evidence="3">
    <location>
        <begin position="85"/>
        <end position="165"/>
    </location>
</feature>
<dbReference type="Proteomes" id="UP000515208">
    <property type="component" value="Unplaced"/>
</dbReference>
<dbReference type="GO" id="GO:0005634">
    <property type="term" value="C:nucleus"/>
    <property type="evidence" value="ECO:0007669"/>
    <property type="project" value="TreeGrafter"/>
</dbReference>
<evidence type="ECO:0000256" key="3">
    <source>
        <dbReference type="SAM" id="MobiDB-lite"/>
    </source>
</evidence>
<evidence type="ECO:0000313" key="5">
    <source>
        <dbReference type="RefSeq" id="XP_010826743.1"/>
    </source>
</evidence>
<dbReference type="GeneID" id="104979890"/>
<gene>
    <name evidence="5" type="primary">LOC104979890</name>
</gene>
<name>A0A6P3G4P6_BISBB</name>
<evidence type="ECO:0000256" key="1">
    <source>
        <dbReference type="ARBA" id="ARBA00023186"/>
    </source>
</evidence>